<dbReference type="SMART" id="SM00320">
    <property type="entry name" value="WD40"/>
    <property type="match status" value="4"/>
</dbReference>
<evidence type="ECO:0000256" key="1">
    <source>
        <dbReference type="ARBA" id="ARBA00022574"/>
    </source>
</evidence>
<dbReference type="PROSITE" id="PS50294">
    <property type="entry name" value="WD_REPEATS_REGION"/>
    <property type="match status" value="1"/>
</dbReference>
<dbReference type="InterPro" id="IPR042453">
    <property type="entry name" value="WDR53"/>
</dbReference>
<dbReference type="OrthoDB" id="25131at2759"/>
<dbReference type="PANTHER" id="PTHR44666">
    <property type="entry name" value="WD REPEAT-CONTAINING PROTEIN 53"/>
    <property type="match status" value="1"/>
</dbReference>
<dbReference type="InterPro" id="IPR015943">
    <property type="entry name" value="WD40/YVTN_repeat-like_dom_sf"/>
</dbReference>
<evidence type="ECO:0000313" key="5">
    <source>
        <dbReference type="EMBL" id="ETO33972.1"/>
    </source>
</evidence>
<dbReference type="Pfam" id="PF00400">
    <property type="entry name" value="WD40"/>
    <property type="match status" value="1"/>
</dbReference>
<feature type="region of interest" description="Disordered" evidence="4">
    <location>
        <begin position="197"/>
        <end position="225"/>
    </location>
</feature>
<gene>
    <name evidence="5" type="ORF">RFI_03124</name>
</gene>
<keyword evidence="1 3" id="KW-0853">WD repeat</keyword>
<reference evidence="5 6" key="1">
    <citation type="journal article" date="2013" name="Curr. Biol.">
        <title>The Genome of the Foraminiferan Reticulomyxa filosa.</title>
        <authorList>
            <person name="Glockner G."/>
            <person name="Hulsmann N."/>
            <person name="Schleicher M."/>
            <person name="Noegel A.A."/>
            <person name="Eichinger L."/>
            <person name="Gallinger C."/>
            <person name="Pawlowski J."/>
            <person name="Sierra R."/>
            <person name="Euteneuer U."/>
            <person name="Pillet L."/>
            <person name="Moustafa A."/>
            <person name="Platzer M."/>
            <person name="Groth M."/>
            <person name="Szafranski K."/>
            <person name="Schliwa M."/>
        </authorList>
    </citation>
    <scope>NUCLEOTIDE SEQUENCE [LARGE SCALE GENOMIC DNA]</scope>
</reference>
<dbReference type="SUPFAM" id="SSF50978">
    <property type="entry name" value="WD40 repeat-like"/>
    <property type="match status" value="1"/>
</dbReference>
<accession>X6P8J8</accession>
<dbReference type="InterPro" id="IPR019775">
    <property type="entry name" value="WD40_repeat_CS"/>
</dbReference>
<protein>
    <submittedName>
        <fullName evidence="5">WD repeat domain-containing protein 83</fullName>
    </submittedName>
</protein>
<feature type="repeat" description="WD" evidence="3">
    <location>
        <begin position="20"/>
        <end position="62"/>
    </location>
</feature>
<dbReference type="AlphaFoldDB" id="X6P8J8"/>
<dbReference type="InterPro" id="IPR036322">
    <property type="entry name" value="WD40_repeat_dom_sf"/>
</dbReference>
<dbReference type="PROSITE" id="PS00678">
    <property type="entry name" value="WD_REPEATS_1"/>
    <property type="match status" value="1"/>
</dbReference>
<dbReference type="InterPro" id="IPR001680">
    <property type="entry name" value="WD40_rpt"/>
</dbReference>
<dbReference type="PANTHER" id="PTHR44666:SF1">
    <property type="entry name" value="WD REPEAT-CONTAINING PROTEIN 53"/>
    <property type="match status" value="1"/>
</dbReference>
<name>X6P8J8_RETFI</name>
<organism evidence="5 6">
    <name type="scientific">Reticulomyxa filosa</name>
    <dbReference type="NCBI Taxonomy" id="46433"/>
    <lineage>
        <taxon>Eukaryota</taxon>
        <taxon>Sar</taxon>
        <taxon>Rhizaria</taxon>
        <taxon>Retaria</taxon>
        <taxon>Foraminifera</taxon>
        <taxon>Monothalamids</taxon>
        <taxon>Reticulomyxidae</taxon>
        <taxon>Reticulomyxa</taxon>
    </lineage>
</organism>
<evidence type="ECO:0000256" key="3">
    <source>
        <dbReference type="PROSITE-ProRule" id="PRU00221"/>
    </source>
</evidence>
<sequence>MAAASPSSSTNPSFFKVATLKGHEDSVTCVDWTETAPALILSGSQDKTVKVWDIRDKKANIQTYDFGKSGSITSIKMKSDTIFVATSDCKVHKMDMRMTDQSQMSHQYVDEISCMRIGKKDNDGSDILIIGDDSGRVTQMNTNSNTILSEQIVHKNAIVCDMSVDAESEWGWSVGTDITLMQWQLCAKCVQANSDENEKKQQNTSNASNKKNAKHSTKKKDRKLLKQHSITEMLEKYGENNSSNSASINPPYGYSMDGLRINNSSNSNDGNHSDSSNHLLSLALGNGDVILKCFNSNYQHNACTVVNAYHSAVCSIKFARFREDMFVSIGTNKEITMWGWKIEEKEKTKEIKVKPVIKSQCNNKVNDMITTNISGAKIILADVSNDVALLNW</sequence>
<dbReference type="Gene3D" id="2.130.10.10">
    <property type="entry name" value="YVTN repeat-like/Quinoprotein amine dehydrogenase"/>
    <property type="match status" value="1"/>
</dbReference>
<comment type="caution">
    <text evidence="5">The sequence shown here is derived from an EMBL/GenBank/DDBJ whole genome shotgun (WGS) entry which is preliminary data.</text>
</comment>
<keyword evidence="6" id="KW-1185">Reference proteome</keyword>
<evidence type="ECO:0000313" key="6">
    <source>
        <dbReference type="Proteomes" id="UP000023152"/>
    </source>
</evidence>
<dbReference type="Proteomes" id="UP000023152">
    <property type="component" value="Unassembled WGS sequence"/>
</dbReference>
<evidence type="ECO:0000256" key="4">
    <source>
        <dbReference type="SAM" id="MobiDB-lite"/>
    </source>
</evidence>
<feature type="compositionally biased region" description="Basic residues" evidence="4">
    <location>
        <begin position="211"/>
        <end position="225"/>
    </location>
</feature>
<evidence type="ECO:0000256" key="2">
    <source>
        <dbReference type="ARBA" id="ARBA00022737"/>
    </source>
</evidence>
<proteinExistence type="predicted"/>
<keyword evidence="2" id="KW-0677">Repeat</keyword>
<dbReference type="PROSITE" id="PS50082">
    <property type="entry name" value="WD_REPEATS_2"/>
    <property type="match status" value="1"/>
</dbReference>
<dbReference type="EMBL" id="ASPP01002992">
    <property type="protein sequence ID" value="ETO33972.1"/>
    <property type="molecule type" value="Genomic_DNA"/>
</dbReference>